<gene>
    <name evidence="2" type="ORF">H9847_01305</name>
</gene>
<name>A0A948TEQ8_9GAMM</name>
<dbReference type="EMBL" id="JAHLFE010000019">
    <property type="protein sequence ID" value="MBU3843500.1"/>
    <property type="molecule type" value="Genomic_DNA"/>
</dbReference>
<feature type="region of interest" description="Disordered" evidence="1">
    <location>
        <begin position="117"/>
        <end position="161"/>
    </location>
</feature>
<dbReference type="InterPro" id="IPR027417">
    <property type="entry name" value="P-loop_NTPase"/>
</dbReference>
<proteinExistence type="predicted"/>
<evidence type="ECO:0000313" key="3">
    <source>
        <dbReference type="Proteomes" id="UP000733611"/>
    </source>
</evidence>
<evidence type="ECO:0000313" key="2">
    <source>
        <dbReference type="EMBL" id="MBU3843500.1"/>
    </source>
</evidence>
<accession>A0A948TEQ8</accession>
<evidence type="ECO:0000256" key="1">
    <source>
        <dbReference type="SAM" id="MobiDB-lite"/>
    </source>
</evidence>
<reference evidence="2" key="1">
    <citation type="journal article" date="2021" name="PeerJ">
        <title>Extensive microbial diversity within the chicken gut microbiome revealed by metagenomics and culture.</title>
        <authorList>
            <person name="Gilroy R."/>
            <person name="Ravi A."/>
            <person name="Getino M."/>
            <person name="Pursley I."/>
            <person name="Horton D.L."/>
            <person name="Alikhan N.F."/>
            <person name="Baker D."/>
            <person name="Gharbi K."/>
            <person name="Hall N."/>
            <person name="Watson M."/>
            <person name="Adriaenssens E.M."/>
            <person name="Foster-Nyarko E."/>
            <person name="Jarju S."/>
            <person name="Secka A."/>
            <person name="Antonio M."/>
            <person name="Oren A."/>
            <person name="Chaudhuri R.R."/>
            <person name="La Ragione R."/>
            <person name="Hildebrand F."/>
            <person name="Pallen M.J."/>
        </authorList>
    </citation>
    <scope>NUCLEOTIDE SEQUENCE</scope>
    <source>
        <strain evidence="2">378</strain>
    </source>
</reference>
<dbReference type="SUPFAM" id="SSF52540">
    <property type="entry name" value="P-loop containing nucleoside triphosphate hydrolases"/>
    <property type="match status" value="1"/>
</dbReference>
<feature type="compositionally biased region" description="Basic and acidic residues" evidence="1">
    <location>
        <begin position="545"/>
        <end position="559"/>
    </location>
</feature>
<comment type="caution">
    <text evidence="2">The sequence shown here is derived from an EMBL/GenBank/DDBJ whole genome shotgun (WGS) entry which is preliminary data.</text>
</comment>
<feature type="region of interest" description="Disordered" evidence="1">
    <location>
        <begin position="35"/>
        <end position="98"/>
    </location>
</feature>
<organism evidence="2 3">
    <name type="scientific">Candidatus Anaerobiospirillum pullicola</name>
    <dbReference type="NCBI Taxonomy" id="2838451"/>
    <lineage>
        <taxon>Bacteria</taxon>
        <taxon>Pseudomonadati</taxon>
        <taxon>Pseudomonadota</taxon>
        <taxon>Gammaproteobacteria</taxon>
        <taxon>Aeromonadales</taxon>
        <taxon>Succinivibrionaceae</taxon>
        <taxon>Anaerobiospirillum</taxon>
    </lineage>
</organism>
<reference evidence="2" key="2">
    <citation type="submission" date="2021-04" db="EMBL/GenBank/DDBJ databases">
        <authorList>
            <person name="Gilroy R."/>
        </authorList>
    </citation>
    <scope>NUCLEOTIDE SEQUENCE</scope>
    <source>
        <strain evidence="2">378</strain>
    </source>
</reference>
<feature type="region of interest" description="Disordered" evidence="1">
    <location>
        <begin position="544"/>
        <end position="563"/>
    </location>
</feature>
<protein>
    <submittedName>
        <fullName evidence="2">Uncharacterized protein</fullName>
    </submittedName>
</protein>
<feature type="compositionally biased region" description="Low complexity" evidence="1">
    <location>
        <begin position="82"/>
        <end position="91"/>
    </location>
</feature>
<sequence length="1486" mass="160488">MVAALCAHSIDQHLQSMGFVVDTTEEAVMTAAALSRHPSPASYTQDSSSAQSSPSAPTVHKAASPASAPTAAGSKAQGGAGSSRRSSSSSSLPAIPANLPPRLRHLYAVYSEYRKSQQAAITQREQSRLQGHDPNNSPRPTPQATVGTVEESSFAAERGTTTASAPLSRPLAIAVARKINGAEAASTAAVEAHAEADAAATITTTTTNTDQLRAPVTAVVPSAPQPQGPCLSFAAYCLRYLYQPLLSSNDLLSYDLRLGFAHVPLVVLHRPYGLLLIDLYTASASYLQQHLEELLQRRHNLLHLKQQLLDASARALHWTDAQKQAAQRSTVILLSLVSCTHEQIKQLLHVVCAPHHLHSKERRELLELFTGRLPEVQIRYVAASNRARLQEHLQALYQQPQTDFFAHGQSTAPLWLTPAQVLSHEAAANVASATASVGAGAVNATTAAIAHTAGTASSLSSWPASFFSGALALTSAPEGASPHTPDKHLFSCIAWPQPLGFTGSQWQQWARFMRQASFTFQPTSAQQVFTPQYTQLEITARQKPQHTEVELPAAKDRSSTPEPLPLVERIAPESVADSGELSFLQLDGFQVEAILSPEPVLLINGVFGAGRSAVLLEKAVYTYIRLTKQQAALTIKGRACTAEGAAITAPLPATITPATPASPAATNAGSGAGADSAAAGTDRVRVLLLHHHAARGQWYQLGLQQHFAAVPTADFAVWAGEAYLPVLQQQKHAQALSQISAPLPQSSIPRAALPRCAVLIIDDAQDFPLSSLQELCAYHQPQALFLGADFCQDIGGCYQHPEVRAQLWAWLKEQATLLRGAAHGGLWPEVQAQLLSLSERRILHGVNQASLSEQRLLPLTYRGSPLVAAMIFKYQLHFFSTARIGFDLRTLCDNFTLMEDEDETETVASATAATAAGSASVATSATTGDTAAPESMTLAAASAVTSVVPLAPRDGSALAVKAWLARWTKRVGGVYDLTTPQGLKNSAGKISWRALDPSKDFWALLPLLRREALAFVNTQEALFDLPLTAQLRGQDSTVNGAFASNANASAIAREQSTAQGLAYGDEAWGGVSIIGNSVPALYCLDFLLRQQGLHVRTQALMGTLEEVILTALTQLLSPAGAHGSSEDQAHATLVRSSINSLHRALVMQGRNEQRLWRQLPLLSKVVQSQWQDYAPQRWQWWQESLPLVTAVQTILRYPEQEAQIRRSVPARLQERLGSCLGLLIKLTSSWQPWQQRSWLQRCHELKLPTQAILTRSPEVAIMALVLSQQLSTERESTVQSLIGPWRERLQAPFIALRLVRLCAAWLLSAVEPSLQSQCGQLLRAFVAKAQHGEVVAALQQLVPLLQQYLERCSWQVDMGSGSGSAQHEIMPRHTGVNLSAIPDFLGSESERVLVFLLGEQVSPELVYGALTRARSELRLLYQEPSLEQSVVPVMAEATQEIAALHAQLTGIPLEQSPLLKASADDKIEAEEEPERKMIVVGLGSIS</sequence>
<feature type="compositionally biased region" description="Low complexity" evidence="1">
    <location>
        <begin position="42"/>
        <end position="75"/>
    </location>
</feature>
<feature type="compositionally biased region" description="Polar residues" evidence="1">
    <location>
        <begin position="133"/>
        <end position="146"/>
    </location>
</feature>
<dbReference type="Proteomes" id="UP000733611">
    <property type="component" value="Unassembled WGS sequence"/>
</dbReference>